<dbReference type="GO" id="GO:0006506">
    <property type="term" value="P:GPI anchor biosynthetic process"/>
    <property type="evidence" value="ECO:0007669"/>
    <property type="project" value="TreeGrafter"/>
</dbReference>
<sequence length="357" mass="40076">MLLLLSWSCVLVLAPAVLGLAPVVSRGVRFFGSRRPVRVWNDESAPIWDGDPLTVVVWNMQFGAGIRQHFFYDGGLAVSTPKDEVLETTTAIGEALAGAEADIVLLQEVDRRSRRTAYVDEFERLSSILEGCGLSCRSSASYWRVPYVPHPKHDHLGRIGMHLATFSRFQIESATRWQLPLLRESRIRRLFNLRRAALDLELRRTPRVEKPLSIVNTHLSAFSRGDGTLERQVGAIREKILDPKGDAPWFLAGDFNCISPYEDPNNLGEEADLYPKDKTDVQPLYDRYNAAFSSPDVLLPTYKPFRAARPDRTIDHAFASSDVVYDNVTMLDTGGRFLSDHQPLRLALRFPGAVASP</sequence>
<gene>
    <name evidence="3" type="ORF">CTAYLR_000220</name>
</gene>
<evidence type="ECO:0000259" key="2">
    <source>
        <dbReference type="Pfam" id="PF03372"/>
    </source>
</evidence>
<dbReference type="GO" id="GO:0016020">
    <property type="term" value="C:membrane"/>
    <property type="evidence" value="ECO:0007669"/>
    <property type="project" value="GOC"/>
</dbReference>
<feature type="chain" id="PRO_5042288726" description="Endonuclease/exonuclease/phosphatase domain-containing protein" evidence="1">
    <location>
        <begin position="20"/>
        <end position="357"/>
    </location>
</feature>
<dbReference type="InterPro" id="IPR036691">
    <property type="entry name" value="Endo/exonu/phosph_ase_sf"/>
</dbReference>
<dbReference type="PANTHER" id="PTHR14859:SF1">
    <property type="entry name" value="PGAP2-INTERACTING PROTEIN"/>
    <property type="match status" value="1"/>
</dbReference>
<reference evidence="3" key="1">
    <citation type="submission" date="2023-01" db="EMBL/GenBank/DDBJ databases">
        <title>Metagenome sequencing of chrysophaentin producing Chrysophaeum taylorii.</title>
        <authorList>
            <person name="Davison J."/>
            <person name="Bewley C."/>
        </authorList>
    </citation>
    <scope>NUCLEOTIDE SEQUENCE</scope>
    <source>
        <strain evidence="3">NIES-1699</strain>
    </source>
</reference>
<accession>A0AAD7UG63</accession>
<keyword evidence="4" id="KW-1185">Reference proteome</keyword>
<evidence type="ECO:0000313" key="3">
    <source>
        <dbReference type="EMBL" id="KAJ8603722.1"/>
    </source>
</evidence>
<feature type="domain" description="Endonuclease/exonuclease/phosphatase" evidence="2">
    <location>
        <begin position="58"/>
        <end position="341"/>
    </location>
</feature>
<dbReference type="EMBL" id="JAQMWT010000344">
    <property type="protein sequence ID" value="KAJ8603722.1"/>
    <property type="molecule type" value="Genomic_DNA"/>
</dbReference>
<dbReference type="AlphaFoldDB" id="A0AAD7UG63"/>
<evidence type="ECO:0000313" key="4">
    <source>
        <dbReference type="Proteomes" id="UP001230188"/>
    </source>
</evidence>
<dbReference type="Proteomes" id="UP001230188">
    <property type="component" value="Unassembled WGS sequence"/>
</dbReference>
<feature type="signal peptide" evidence="1">
    <location>
        <begin position="1"/>
        <end position="19"/>
    </location>
</feature>
<dbReference type="Gene3D" id="3.60.10.10">
    <property type="entry name" value="Endonuclease/exonuclease/phosphatase"/>
    <property type="match status" value="1"/>
</dbReference>
<proteinExistence type="predicted"/>
<dbReference type="GO" id="GO:0003824">
    <property type="term" value="F:catalytic activity"/>
    <property type="evidence" value="ECO:0007669"/>
    <property type="project" value="InterPro"/>
</dbReference>
<dbReference type="SUPFAM" id="SSF56219">
    <property type="entry name" value="DNase I-like"/>
    <property type="match status" value="1"/>
</dbReference>
<evidence type="ECO:0000256" key="1">
    <source>
        <dbReference type="SAM" id="SignalP"/>
    </source>
</evidence>
<dbReference type="InterPro" id="IPR051916">
    <property type="entry name" value="GPI-anchor_lipid_remodeler"/>
</dbReference>
<dbReference type="PANTHER" id="PTHR14859">
    <property type="entry name" value="CALCOFLUOR WHITE HYPERSENSITIVE PROTEIN PRECURSOR"/>
    <property type="match status" value="1"/>
</dbReference>
<comment type="caution">
    <text evidence="3">The sequence shown here is derived from an EMBL/GenBank/DDBJ whole genome shotgun (WGS) entry which is preliminary data.</text>
</comment>
<dbReference type="Pfam" id="PF03372">
    <property type="entry name" value="Exo_endo_phos"/>
    <property type="match status" value="1"/>
</dbReference>
<dbReference type="InterPro" id="IPR005135">
    <property type="entry name" value="Endo/exonuclease/phosphatase"/>
</dbReference>
<keyword evidence="1" id="KW-0732">Signal</keyword>
<protein>
    <recommendedName>
        <fullName evidence="2">Endonuclease/exonuclease/phosphatase domain-containing protein</fullName>
    </recommendedName>
</protein>
<organism evidence="3 4">
    <name type="scientific">Chrysophaeum taylorii</name>
    <dbReference type="NCBI Taxonomy" id="2483200"/>
    <lineage>
        <taxon>Eukaryota</taxon>
        <taxon>Sar</taxon>
        <taxon>Stramenopiles</taxon>
        <taxon>Ochrophyta</taxon>
        <taxon>Pelagophyceae</taxon>
        <taxon>Pelagomonadales</taxon>
        <taxon>Pelagomonadaceae</taxon>
        <taxon>Chrysophaeum</taxon>
    </lineage>
</organism>
<name>A0AAD7UG63_9STRA</name>